<dbReference type="Pfam" id="PF05617">
    <property type="entry name" value="Prolamin_like"/>
    <property type="match status" value="1"/>
</dbReference>
<evidence type="ECO:0000313" key="4">
    <source>
        <dbReference type="EMBL" id="KAK2985422.1"/>
    </source>
</evidence>
<dbReference type="GO" id="GO:0009567">
    <property type="term" value="P:double fertilization forming a zygote and endosperm"/>
    <property type="evidence" value="ECO:0007669"/>
    <property type="project" value="TreeGrafter"/>
</dbReference>
<accession>A0AA88RDP3</accession>
<dbReference type="Proteomes" id="UP001187471">
    <property type="component" value="Unassembled WGS sequence"/>
</dbReference>
<feature type="signal peptide" evidence="2">
    <location>
        <begin position="1"/>
        <end position="25"/>
    </location>
</feature>
<name>A0AA88RDP3_9ASTE</name>
<dbReference type="InterPro" id="IPR008502">
    <property type="entry name" value="Prolamin-like"/>
</dbReference>
<feature type="chain" id="PRO_5041692676" description="Prolamin-like domain-containing protein" evidence="2">
    <location>
        <begin position="26"/>
        <end position="181"/>
    </location>
</feature>
<dbReference type="GO" id="GO:0080155">
    <property type="term" value="P:regulation of double fertilization forming a zygote and endosperm"/>
    <property type="evidence" value="ECO:0007669"/>
    <property type="project" value="TreeGrafter"/>
</dbReference>
<dbReference type="PANTHER" id="PTHR31181:SF67">
    <property type="entry name" value="PROLAMIN-LIKE PROTEIN (DUF1278)"/>
    <property type="match status" value="1"/>
</dbReference>
<dbReference type="PANTHER" id="PTHR31181">
    <property type="entry name" value="EGG CELL-SECRETED PROTEIN 1.4"/>
    <property type="match status" value="1"/>
</dbReference>
<sequence length="181" mass="19931">MALSNLIFLFTIVTCVAVLAVKGQAERLPREDVRGPGLLPPRQSNEEIKKCWSRILSVDGCTTQVYDSHTKNQFTGLSPACCATLTSIPEICWKRVFPFNPRFPRWLKGHCAKPSGKTLTPRHRHGLAPDLRYCDDWKNTVDIAPCSYRGGTSADSHRGEATPPRQPSITAAATASIALDL</sequence>
<evidence type="ECO:0000256" key="2">
    <source>
        <dbReference type="SAM" id="SignalP"/>
    </source>
</evidence>
<dbReference type="AlphaFoldDB" id="A0AA88RDP3"/>
<evidence type="ECO:0000256" key="1">
    <source>
        <dbReference type="ARBA" id="ARBA00022729"/>
    </source>
</evidence>
<keyword evidence="5" id="KW-1185">Reference proteome</keyword>
<protein>
    <recommendedName>
        <fullName evidence="3">Prolamin-like domain-containing protein</fullName>
    </recommendedName>
</protein>
<dbReference type="GO" id="GO:0005576">
    <property type="term" value="C:extracellular region"/>
    <property type="evidence" value="ECO:0007669"/>
    <property type="project" value="TreeGrafter"/>
</dbReference>
<dbReference type="GO" id="GO:0031982">
    <property type="term" value="C:vesicle"/>
    <property type="evidence" value="ECO:0007669"/>
    <property type="project" value="TreeGrafter"/>
</dbReference>
<reference evidence="4" key="1">
    <citation type="submission" date="2022-12" db="EMBL/GenBank/DDBJ databases">
        <title>Draft genome assemblies for two species of Escallonia (Escalloniales).</title>
        <authorList>
            <person name="Chanderbali A."/>
            <person name="Dervinis C."/>
            <person name="Anghel I."/>
            <person name="Soltis D."/>
            <person name="Soltis P."/>
            <person name="Zapata F."/>
        </authorList>
    </citation>
    <scope>NUCLEOTIDE SEQUENCE</scope>
    <source>
        <strain evidence="4">UCBG92.1500</strain>
        <tissue evidence="4">Leaf</tissue>
    </source>
</reference>
<comment type="caution">
    <text evidence="4">The sequence shown here is derived from an EMBL/GenBank/DDBJ whole genome shotgun (WGS) entry which is preliminary data.</text>
</comment>
<dbReference type="GO" id="GO:2000008">
    <property type="term" value="P:regulation of protein localization to cell surface"/>
    <property type="evidence" value="ECO:0007669"/>
    <property type="project" value="TreeGrafter"/>
</dbReference>
<dbReference type="EMBL" id="JAVXUO010001156">
    <property type="protein sequence ID" value="KAK2985422.1"/>
    <property type="molecule type" value="Genomic_DNA"/>
</dbReference>
<feature type="non-terminal residue" evidence="4">
    <location>
        <position position="1"/>
    </location>
</feature>
<proteinExistence type="predicted"/>
<evidence type="ECO:0000313" key="5">
    <source>
        <dbReference type="Proteomes" id="UP001187471"/>
    </source>
</evidence>
<organism evidence="4 5">
    <name type="scientific">Escallonia rubra</name>
    <dbReference type="NCBI Taxonomy" id="112253"/>
    <lineage>
        <taxon>Eukaryota</taxon>
        <taxon>Viridiplantae</taxon>
        <taxon>Streptophyta</taxon>
        <taxon>Embryophyta</taxon>
        <taxon>Tracheophyta</taxon>
        <taxon>Spermatophyta</taxon>
        <taxon>Magnoliopsida</taxon>
        <taxon>eudicotyledons</taxon>
        <taxon>Gunneridae</taxon>
        <taxon>Pentapetalae</taxon>
        <taxon>asterids</taxon>
        <taxon>campanulids</taxon>
        <taxon>Escalloniales</taxon>
        <taxon>Escalloniaceae</taxon>
        <taxon>Escallonia</taxon>
    </lineage>
</organism>
<evidence type="ECO:0000259" key="3">
    <source>
        <dbReference type="Pfam" id="PF05617"/>
    </source>
</evidence>
<gene>
    <name evidence="4" type="ORF">RJ640_012435</name>
</gene>
<feature type="domain" description="Prolamin-like" evidence="3">
    <location>
        <begin position="50"/>
        <end position="111"/>
    </location>
</feature>
<keyword evidence="1 2" id="KW-0732">Signal</keyword>